<gene>
    <name evidence="4" type="ORF">MC7420_7466</name>
</gene>
<evidence type="ECO:0000313" key="5">
    <source>
        <dbReference type="Proteomes" id="UP000003835"/>
    </source>
</evidence>
<dbReference type="NCBIfam" id="NF033921">
    <property type="entry name" value="por_somb"/>
    <property type="match status" value="1"/>
</dbReference>
<dbReference type="PANTHER" id="PTHR43308">
    <property type="entry name" value="OUTER MEMBRANE PROTEIN ALPHA-RELATED"/>
    <property type="match status" value="1"/>
</dbReference>
<dbReference type="GO" id="GO:0016020">
    <property type="term" value="C:membrane"/>
    <property type="evidence" value="ECO:0007669"/>
    <property type="project" value="InterPro"/>
</dbReference>
<dbReference type="GO" id="GO:0015288">
    <property type="term" value="F:porin activity"/>
    <property type="evidence" value="ECO:0007669"/>
    <property type="project" value="InterPro"/>
</dbReference>
<keyword evidence="5" id="KW-1185">Reference proteome</keyword>
<evidence type="ECO:0000256" key="2">
    <source>
        <dbReference type="RuleBase" id="RU363072"/>
    </source>
</evidence>
<name>B4VHW4_9CYAN</name>
<protein>
    <submittedName>
        <fullName evidence="4">Carbohydrate-selective porin, OprB family</fullName>
    </submittedName>
</protein>
<evidence type="ECO:0000259" key="3">
    <source>
        <dbReference type="PROSITE" id="PS51272"/>
    </source>
</evidence>
<dbReference type="InterPro" id="IPR051465">
    <property type="entry name" value="Cell_Envelope_Struct_Comp"/>
</dbReference>
<accession>B4VHW4</accession>
<dbReference type="OrthoDB" id="580845at2"/>
<dbReference type="InterPro" id="IPR007049">
    <property type="entry name" value="Carb-sel_porin_OprB"/>
</dbReference>
<dbReference type="EMBL" id="DS989841">
    <property type="protein sequence ID" value="EDX78813.1"/>
    <property type="molecule type" value="Genomic_DNA"/>
</dbReference>
<dbReference type="Gene3D" id="2.40.160.180">
    <property type="entry name" value="Carbohydrate-selective porin OprB"/>
    <property type="match status" value="1"/>
</dbReference>
<proteinExistence type="inferred from homology"/>
<dbReference type="HOGENOM" id="CLU_018575_1_0_3"/>
<feature type="domain" description="SLH" evidence="3">
    <location>
        <begin position="64"/>
        <end position="128"/>
    </location>
</feature>
<dbReference type="RefSeq" id="WP_006098290.1">
    <property type="nucleotide sequence ID" value="NZ_DS989841.1"/>
</dbReference>
<sequence length="548" mass="59341">MNKQSALLPVTSAILGYNLLIVSPVSAQVDPINLPFADPPTASTFELPIEDANQPDSALAQITPVSELRDVSPRDWAYEALRSLVEKYRCLRGSSDQTFEGNRALTRYEFAATLNLCLSRIEGLITDANTNGITEEDLARVQRLQAEFATELETFITELDTLDARVVRLEDQTFSTTTILRGGINFNIAGAFGDRKAVPRSENLSEDLDETLTLSSRVSLSFDTSFTGRDRLRTRIQAGNVNNFGSSVTGTDMTRLIGATNTGNDVSIGTLFYEFPLGDRGIMAIAPAADFPTRIFPALNPVSSISNFGAESPIYSFAFGAGTVAYYQFTDELAAGVTYLTTSGSNPDEGLFNGQYTALGQVTFTPSDELSMALTYGRYYAPEPGSTVNITASKGSQLAQLPFGESTATSSNALGLQSTYKLNDQMILGGWLSYFQANAEGSPTVSGLSGSSGADADIWSWAVTLAVLDVGKLGSQLNFVVGMPPKVTHNDIVEREDEDTSLHFELSYTYPLSDRIFITPGLMMITNPEHNANNDTLWVGLMRTSFSF</sequence>
<evidence type="ECO:0000313" key="4">
    <source>
        <dbReference type="EMBL" id="EDX78813.1"/>
    </source>
</evidence>
<organism evidence="4 5">
    <name type="scientific">Coleofasciculus chthonoplastes PCC 7420</name>
    <dbReference type="NCBI Taxonomy" id="118168"/>
    <lineage>
        <taxon>Bacteria</taxon>
        <taxon>Bacillati</taxon>
        <taxon>Cyanobacteriota</taxon>
        <taxon>Cyanophyceae</taxon>
        <taxon>Coleofasciculales</taxon>
        <taxon>Coleofasciculaceae</taxon>
        <taxon>Coleofasciculus</taxon>
    </lineage>
</organism>
<comment type="similarity">
    <text evidence="1 2">Belongs to the OprB family.</text>
</comment>
<dbReference type="Pfam" id="PF04966">
    <property type="entry name" value="OprB"/>
    <property type="match status" value="1"/>
</dbReference>
<dbReference type="InterPro" id="IPR038673">
    <property type="entry name" value="OprB_sf"/>
</dbReference>
<dbReference type="eggNOG" id="COG3659">
    <property type="taxonomic scope" value="Bacteria"/>
</dbReference>
<dbReference type="AlphaFoldDB" id="B4VHW4"/>
<reference evidence="4 5" key="1">
    <citation type="submission" date="2008-07" db="EMBL/GenBank/DDBJ databases">
        <authorList>
            <person name="Tandeau de Marsac N."/>
            <person name="Ferriera S."/>
            <person name="Johnson J."/>
            <person name="Kravitz S."/>
            <person name="Beeson K."/>
            <person name="Sutton G."/>
            <person name="Rogers Y.-H."/>
            <person name="Friedman R."/>
            <person name="Frazier M."/>
            <person name="Venter J.C."/>
        </authorList>
    </citation>
    <scope>NUCLEOTIDE SEQUENCE [LARGE SCALE GENOMIC DNA]</scope>
    <source>
        <strain evidence="4 5">PCC 7420</strain>
    </source>
</reference>
<dbReference type="PROSITE" id="PS51272">
    <property type="entry name" value="SLH"/>
    <property type="match status" value="1"/>
</dbReference>
<dbReference type="Proteomes" id="UP000003835">
    <property type="component" value="Unassembled WGS sequence"/>
</dbReference>
<evidence type="ECO:0000256" key="1">
    <source>
        <dbReference type="ARBA" id="ARBA00008769"/>
    </source>
</evidence>
<dbReference type="SUPFAM" id="SSF56935">
    <property type="entry name" value="Porins"/>
    <property type="match status" value="1"/>
</dbReference>
<dbReference type="PANTHER" id="PTHR43308:SF1">
    <property type="entry name" value="OUTER MEMBRANE PROTEIN ALPHA"/>
    <property type="match status" value="1"/>
</dbReference>
<dbReference type="InterPro" id="IPR047684">
    <property type="entry name" value="Por_som-like"/>
</dbReference>
<dbReference type="GO" id="GO:0008643">
    <property type="term" value="P:carbohydrate transport"/>
    <property type="evidence" value="ECO:0007669"/>
    <property type="project" value="InterPro"/>
</dbReference>
<dbReference type="STRING" id="118168.MC7420_7466"/>
<dbReference type="InterPro" id="IPR001119">
    <property type="entry name" value="SLH_dom"/>
</dbReference>